<feature type="region of interest" description="Disordered" evidence="1">
    <location>
        <begin position="119"/>
        <end position="139"/>
    </location>
</feature>
<feature type="compositionally biased region" description="Low complexity" evidence="1">
    <location>
        <begin position="704"/>
        <end position="714"/>
    </location>
</feature>
<sequence length="730" mass="78333">MAAARAGRAPLAPGRGAHHCPAAQAPPPTPPPGPTAAARARTRTASHRPEPGTLPPLTSPRVAAESAGPSASTSRDVTAVGCARLARPPAGRGPRWPRPLGCGAVSRLLESGAPVGRRRFPRCRRVPPRRSPARSPPPRAAPGLAMALGNECFGALLGRTVKITLTCGAFQGVLQRVNADRSLVLRAVKNLDTGRSTPGAKMFFGREIVNGDAFLARKFLKVWIFFSFVGKEGEENVDYTVVDCFQQKFGSAVLHLKQQSVVSVVAEGVHLCRHGRLAWLQVRATKSQIFLFDIFLLGPRAFKNGLQMVLEDRSILKVMHDCRWISDCLSHQYGVHLSNVFDTQVADVLQFSMATGGFLPHCICTLPECLMQHVAVSSRSAALMKGREQMDNPDIWFLRPCPPSLLKTLALKAMYLLQLRSSLMDKLMSDLTALVDDYINAFRNKSGDCLGSTKPTCMELPEELLQLTDLQKLRRKKAMEDYKINENGLLIRPAMKLKEKKDMQKDGSHREVGDYLLTNREPCQTTSYYDPDQFSGRAPPQDTGSASAASGPRPGARNVSASTEAGSSAAGARSSHWSHAAGMAHSTCGEAGRAPERAPGRAPGFAPGFAHRGGHAGGQRVAVGAHGLQEAVGSRPRSRLPPQEAPERQRRQPRVAEGQRGRHRHCGRGGVTAQPGRVPASRGAAGTFVDLGAGGGCRSRPQHVGQVAAAGQGQRQRDADPEGAWGAGVC</sequence>
<dbReference type="AlphaFoldDB" id="A0A8C6YX65"/>
<dbReference type="Proteomes" id="UP000694420">
    <property type="component" value="Unplaced"/>
</dbReference>
<evidence type="ECO:0000256" key="1">
    <source>
        <dbReference type="SAM" id="MobiDB-lite"/>
    </source>
</evidence>
<organism evidence="3 4">
    <name type="scientific">Nothoprocta perdicaria</name>
    <name type="common">Chilean tinamou</name>
    <name type="synonym">Crypturus perdicarius</name>
    <dbReference type="NCBI Taxonomy" id="30464"/>
    <lineage>
        <taxon>Eukaryota</taxon>
        <taxon>Metazoa</taxon>
        <taxon>Chordata</taxon>
        <taxon>Craniata</taxon>
        <taxon>Vertebrata</taxon>
        <taxon>Euteleostomi</taxon>
        <taxon>Archelosauria</taxon>
        <taxon>Archosauria</taxon>
        <taxon>Dinosauria</taxon>
        <taxon>Saurischia</taxon>
        <taxon>Theropoda</taxon>
        <taxon>Coelurosauria</taxon>
        <taxon>Aves</taxon>
        <taxon>Palaeognathae</taxon>
        <taxon>Tinamiformes</taxon>
        <taxon>Tinamidae</taxon>
        <taxon>Nothoprocta</taxon>
    </lineage>
</organism>
<gene>
    <name evidence="3" type="primary">EXD1</name>
</gene>
<dbReference type="GO" id="GO:1990923">
    <property type="term" value="C:PET complex"/>
    <property type="evidence" value="ECO:0007669"/>
    <property type="project" value="TreeGrafter"/>
</dbReference>
<dbReference type="GO" id="GO:0034587">
    <property type="term" value="P:piRNA processing"/>
    <property type="evidence" value="ECO:0007669"/>
    <property type="project" value="TreeGrafter"/>
</dbReference>
<keyword evidence="4" id="KW-1185">Reference proteome</keyword>
<feature type="region of interest" description="Disordered" evidence="1">
    <location>
        <begin position="1"/>
        <end position="79"/>
    </location>
</feature>
<proteinExistence type="predicted"/>
<dbReference type="Pfam" id="PF01612">
    <property type="entry name" value="DNA_pol_A_exo1"/>
    <property type="match status" value="1"/>
</dbReference>
<feature type="compositionally biased region" description="Low complexity" evidence="1">
    <location>
        <begin position="544"/>
        <end position="582"/>
    </location>
</feature>
<accession>A0A8C6YX65</accession>
<dbReference type="SMART" id="SM00474">
    <property type="entry name" value="35EXOc"/>
    <property type="match status" value="1"/>
</dbReference>
<feature type="domain" description="3'-5' exonuclease" evidence="2">
    <location>
        <begin position="238"/>
        <end position="428"/>
    </location>
</feature>
<reference evidence="3" key="2">
    <citation type="submission" date="2025-09" db="UniProtKB">
        <authorList>
            <consortium name="Ensembl"/>
        </authorList>
    </citation>
    <scope>IDENTIFICATION</scope>
</reference>
<dbReference type="InterPro" id="IPR036397">
    <property type="entry name" value="RNaseH_sf"/>
</dbReference>
<dbReference type="SUPFAM" id="SSF53098">
    <property type="entry name" value="Ribonuclease H-like"/>
    <property type="match status" value="1"/>
</dbReference>
<dbReference type="PANTHER" id="PTHR46628:SF1">
    <property type="entry name" value="PIRNA BIOGENESIS PROTEIN EXD1"/>
    <property type="match status" value="1"/>
</dbReference>
<protein>
    <submittedName>
        <fullName evidence="3">Exonuclease 3'-5' domain containing 1</fullName>
    </submittedName>
</protein>
<feature type="region of interest" description="Disordered" evidence="1">
    <location>
        <begin position="495"/>
        <end position="683"/>
    </location>
</feature>
<feature type="compositionally biased region" description="Pro residues" evidence="1">
    <location>
        <begin position="24"/>
        <end position="34"/>
    </location>
</feature>
<dbReference type="PANTHER" id="PTHR46628">
    <property type="entry name" value="PIRNA BIOGENESIS PROTEIN EXD1"/>
    <property type="match status" value="1"/>
</dbReference>
<feature type="region of interest" description="Disordered" evidence="1">
    <location>
        <begin position="703"/>
        <end position="730"/>
    </location>
</feature>
<dbReference type="Gene3D" id="3.30.420.10">
    <property type="entry name" value="Ribonuclease H-like superfamily/Ribonuclease H"/>
    <property type="match status" value="1"/>
</dbReference>
<feature type="compositionally biased region" description="Low complexity" evidence="1">
    <location>
        <begin position="600"/>
        <end position="610"/>
    </location>
</feature>
<dbReference type="GO" id="GO:0008408">
    <property type="term" value="F:3'-5' exonuclease activity"/>
    <property type="evidence" value="ECO:0007669"/>
    <property type="project" value="InterPro"/>
</dbReference>
<feature type="compositionally biased region" description="Low complexity" evidence="1">
    <location>
        <begin position="1"/>
        <end position="15"/>
    </location>
</feature>
<dbReference type="InterPro" id="IPR052144">
    <property type="entry name" value="piRNA_biogenesis_EXD1"/>
</dbReference>
<dbReference type="InterPro" id="IPR012337">
    <property type="entry name" value="RNaseH-like_sf"/>
</dbReference>
<dbReference type="CDD" id="cd06148">
    <property type="entry name" value="Egl_like_exo"/>
    <property type="match status" value="1"/>
</dbReference>
<feature type="compositionally biased region" description="Basic residues" evidence="1">
    <location>
        <begin position="119"/>
        <end position="132"/>
    </location>
</feature>
<evidence type="ECO:0000259" key="2">
    <source>
        <dbReference type="SMART" id="SM00474"/>
    </source>
</evidence>
<evidence type="ECO:0000313" key="4">
    <source>
        <dbReference type="Proteomes" id="UP000694420"/>
    </source>
</evidence>
<dbReference type="InterPro" id="IPR002562">
    <property type="entry name" value="3'-5'_exonuclease_dom"/>
</dbReference>
<dbReference type="Ensembl" id="ENSNPET00000004698.1">
    <property type="protein sequence ID" value="ENSNPEP00000004590.1"/>
    <property type="gene ID" value="ENSNPEG00000003499.1"/>
</dbReference>
<name>A0A8C6YX65_NOTPE</name>
<feature type="compositionally biased region" description="Basic and acidic residues" evidence="1">
    <location>
        <begin position="496"/>
        <end position="513"/>
    </location>
</feature>
<dbReference type="GO" id="GO:0003676">
    <property type="term" value="F:nucleic acid binding"/>
    <property type="evidence" value="ECO:0007669"/>
    <property type="project" value="InterPro"/>
</dbReference>
<reference evidence="3" key="1">
    <citation type="submission" date="2025-08" db="UniProtKB">
        <authorList>
            <consortium name="Ensembl"/>
        </authorList>
    </citation>
    <scope>IDENTIFICATION</scope>
</reference>
<evidence type="ECO:0000313" key="3">
    <source>
        <dbReference type="Ensembl" id="ENSNPEP00000004590.1"/>
    </source>
</evidence>